<keyword evidence="3" id="KW-1185">Reference proteome</keyword>
<accession>A0ABR2MHB0</accession>
<feature type="compositionally biased region" description="Polar residues" evidence="1">
    <location>
        <begin position="30"/>
        <end position="41"/>
    </location>
</feature>
<feature type="region of interest" description="Disordered" evidence="1">
    <location>
        <begin position="334"/>
        <end position="365"/>
    </location>
</feature>
<feature type="region of interest" description="Disordered" evidence="1">
    <location>
        <begin position="22"/>
        <end position="76"/>
    </location>
</feature>
<name>A0ABR2MHB0_9ASPA</name>
<dbReference type="EMBL" id="JBBWWR010000008">
    <property type="protein sequence ID" value="KAK8962930.1"/>
    <property type="molecule type" value="Genomic_DNA"/>
</dbReference>
<dbReference type="PANTHER" id="PTHR31513:SF1">
    <property type="entry name" value="EPHRIN TYPE-B RECEPTOR"/>
    <property type="match status" value="1"/>
</dbReference>
<organism evidence="2 3">
    <name type="scientific">Platanthera guangdongensis</name>
    <dbReference type="NCBI Taxonomy" id="2320717"/>
    <lineage>
        <taxon>Eukaryota</taxon>
        <taxon>Viridiplantae</taxon>
        <taxon>Streptophyta</taxon>
        <taxon>Embryophyta</taxon>
        <taxon>Tracheophyta</taxon>
        <taxon>Spermatophyta</taxon>
        <taxon>Magnoliopsida</taxon>
        <taxon>Liliopsida</taxon>
        <taxon>Asparagales</taxon>
        <taxon>Orchidaceae</taxon>
        <taxon>Orchidoideae</taxon>
        <taxon>Orchideae</taxon>
        <taxon>Orchidinae</taxon>
        <taxon>Platanthera</taxon>
    </lineage>
</organism>
<feature type="compositionally biased region" description="Polar residues" evidence="1">
    <location>
        <begin position="49"/>
        <end position="70"/>
    </location>
</feature>
<protein>
    <submittedName>
        <fullName evidence="2">Uncharacterized protein</fullName>
    </submittedName>
</protein>
<comment type="caution">
    <text evidence="2">The sequence shown here is derived from an EMBL/GenBank/DDBJ whole genome shotgun (WGS) entry which is preliminary data.</text>
</comment>
<dbReference type="Proteomes" id="UP001412067">
    <property type="component" value="Unassembled WGS sequence"/>
</dbReference>
<proteinExistence type="predicted"/>
<gene>
    <name evidence="2" type="ORF">KSP40_PGU000446</name>
</gene>
<evidence type="ECO:0000313" key="3">
    <source>
        <dbReference type="Proteomes" id="UP001412067"/>
    </source>
</evidence>
<evidence type="ECO:0000256" key="1">
    <source>
        <dbReference type="SAM" id="MobiDB-lite"/>
    </source>
</evidence>
<dbReference type="PANTHER" id="PTHR31513">
    <property type="entry name" value="EPHRIN TYPE-B RECEPTOR"/>
    <property type="match status" value="1"/>
</dbReference>
<reference evidence="2 3" key="1">
    <citation type="journal article" date="2022" name="Nat. Plants">
        <title>Genomes of leafy and leafless Platanthera orchids illuminate the evolution of mycoheterotrophy.</title>
        <authorList>
            <person name="Li M.H."/>
            <person name="Liu K.W."/>
            <person name="Li Z."/>
            <person name="Lu H.C."/>
            <person name="Ye Q.L."/>
            <person name="Zhang D."/>
            <person name="Wang J.Y."/>
            <person name="Li Y.F."/>
            <person name="Zhong Z.M."/>
            <person name="Liu X."/>
            <person name="Yu X."/>
            <person name="Liu D.K."/>
            <person name="Tu X.D."/>
            <person name="Liu B."/>
            <person name="Hao Y."/>
            <person name="Liao X.Y."/>
            <person name="Jiang Y.T."/>
            <person name="Sun W.H."/>
            <person name="Chen J."/>
            <person name="Chen Y.Q."/>
            <person name="Ai Y."/>
            <person name="Zhai J.W."/>
            <person name="Wu S.S."/>
            <person name="Zhou Z."/>
            <person name="Hsiao Y.Y."/>
            <person name="Wu W.L."/>
            <person name="Chen Y.Y."/>
            <person name="Lin Y.F."/>
            <person name="Hsu J.L."/>
            <person name="Li C.Y."/>
            <person name="Wang Z.W."/>
            <person name="Zhao X."/>
            <person name="Zhong W.Y."/>
            <person name="Ma X.K."/>
            <person name="Ma L."/>
            <person name="Huang J."/>
            <person name="Chen G.Z."/>
            <person name="Huang M.Z."/>
            <person name="Huang L."/>
            <person name="Peng D.H."/>
            <person name="Luo Y.B."/>
            <person name="Zou S.Q."/>
            <person name="Chen S.P."/>
            <person name="Lan S."/>
            <person name="Tsai W.C."/>
            <person name="Van de Peer Y."/>
            <person name="Liu Z.J."/>
        </authorList>
    </citation>
    <scope>NUCLEOTIDE SEQUENCE [LARGE SCALE GENOMIC DNA]</scope>
    <source>
        <strain evidence="2">Lor288</strain>
    </source>
</reference>
<sequence length="365" mass="40261">MTRSSKQLFVYEKPSNIEVVELSPAPNTPSPNLQQSQSRSQALDDDTTINEGNVESPIQGSDNTVGSSSIRRGHGVTTGRSIEKAILENDKKLLEIEFPEGFKKLCRFAKHLANGVGVIVRHGAGLDFLTPWSELGEELKLTLYGGLGVNQSPVENFVITHKKNEVFVSEKAEAAYREMERLRTISTDSDSDPISSEREIIKTVLGNKFGYDKGLGYNETKAMPPTIWYRLVAGLNAQLRLVQHGRLRMLLLHVLSWLETISNPSLSKHGILVDLHGFSLHHLVITISASDLLADEDVDEKSPSCRTSTFLNIVALGNVESCIEVQAGIKFLKPEVDNQPSPRGHRSCKENSMAAGSPIRSQHIE</sequence>
<evidence type="ECO:0000313" key="2">
    <source>
        <dbReference type="EMBL" id="KAK8962930.1"/>
    </source>
</evidence>